<dbReference type="EMBL" id="FOLQ01000048">
    <property type="protein sequence ID" value="SFF32739.1"/>
    <property type="molecule type" value="Genomic_DNA"/>
</dbReference>
<dbReference type="Proteomes" id="UP000198598">
    <property type="component" value="Unassembled WGS sequence"/>
</dbReference>
<sequence length="106" mass="11540">MNSKRTAILLLCLLLGCKGSGIELGEVAAMTKGYLFIDNFSKSCGGGGLVTLINSDSYLAINSVPREFEGNSTTPLPVWIRYERAAPDTCTQATNRIKILSIRKRE</sequence>
<proteinExistence type="predicted"/>
<accession>A0A1I2HS59</accession>
<evidence type="ECO:0000313" key="1">
    <source>
        <dbReference type="EMBL" id="SFF32739.1"/>
    </source>
</evidence>
<organism evidence="1 2">
    <name type="scientific">Spirosoma endophyticum</name>
    <dbReference type="NCBI Taxonomy" id="662367"/>
    <lineage>
        <taxon>Bacteria</taxon>
        <taxon>Pseudomonadati</taxon>
        <taxon>Bacteroidota</taxon>
        <taxon>Cytophagia</taxon>
        <taxon>Cytophagales</taxon>
        <taxon>Cytophagaceae</taxon>
        <taxon>Spirosoma</taxon>
    </lineage>
</organism>
<reference evidence="1 2" key="1">
    <citation type="submission" date="2016-10" db="EMBL/GenBank/DDBJ databases">
        <authorList>
            <person name="de Groot N.N."/>
        </authorList>
    </citation>
    <scope>NUCLEOTIDE SEQUENCE [LARGE SCALE GENOMIC DNA]</scope>
    <source>
        <strain evidence="1 2">DSM 26130</strain>
    </source>
</reference>
<evidence type="ECO:0008006" key="3">
    <source>
        <dbReference type="Google" id="ProtNLM"/>
    </source>
</evidence>
<gene>
    <name evidence="1" type="ORF">SAMN05216167_14810</name>
</gene>
<dbReference type="PROSITE" id="PS51257">
    <property type="entry name" value="PROKAR_LIPOPROTEIN"/>
    <property type="match status" value="1"/>
</dbReference>
<keyword evidence="2" id="KW-1185">Reference proteome</keyword>
<dbReference type="OrthoDB" id="965001at2"/>
<evidence type="ECO:0000313" key="2">
    <source>
        <dbReference type="Proteomes" id="UP000198598"/>
    </source>
</evidence>
<dbReference type="RefSeq" id="WP_143100876.1">
    <property type="nucleotide sequence ID" value="NZ_FOLQ01000048.1"/>
</dbReference>
<dbReference type="AlphaFoldDB" id="A0A1I2HS59"/>
<protein>
    <recommendedName>
        <fullName evidence="3">Lipoprotein</fullName>
    </recommendedName>
</protein>
<name>A0A1I2HS59_9BACT</name>